<dbReference type="InterPro" id="IPR051678">
    <property type="entry name" value="AGP_Transferase"/>
</dbReference>
<keyword evidence="3" id="KW-1185">Reference proteome</keyword>
<dbReference type="GO" id="GO:0016740">
    <property type="term" value="F:transferase activity"/>
    <property type="evidence" value="ECO:0007669"/>
    <property type="project" value="UniProtKB-KW"/>
</dbReference>
<dbReference type="OrthoDB" id="5404599at2759"/>
<dbReference type="PANTHER" id="PTHR21310:SF54">
    <property type="entry name" value="AMINOGLYCOSIDE PHOSPHOTRANSFERASE DOMAIN-CONTAINING PROTEIN"/>
    <property type="match status" value="1"/>
</dbReference>
<evidence type="ECO:0000313" key="3">
    <source>
        <dbReference type="Proteomes" id="UP000800200"/>
    </source>
</evidence>
<evidence type="ECO:0000259" key="1">
    <source>
        <dbReference type="Pfam" id="PF01636"/>
    </source>
</evidence>
<dbReference type="InterPro" id="IPR011009">
    <property type="entry name" value="Kinase-like_dom_sf"/>
</dbReference>
<name>A0A6A6DVR3_9PEZI</name>
<gene>
    <name evidence="2" type="ORF">K469DRAFT_634975</name>
</gene>
<proteinExistence type="predicted"/>
<feature type="domain" description="Aminoglycoside phosphotransferase" evidence="1">
    <location>
        <begin position="74"/>
        <end position="247"/>
    </location>
</feature>
<dbReference type="AlphaFoldDB" id="A0A6A6DVR3"/>
<dbReference type="Pfam" id="PF01636">
    <property type="entry name" value="APH"/>
    <property type="match status" value="1"/>
</dbReference>
<dbReference type="InterPro" id="IPR002575">
    <property type="entry name" value="Aminoglycoside_PTrfase"/>
</dbReference>
<reference evidence="2" key="1">
    <citation type="journal article" date="2020" name="Stud. Mycol.">
        <title>101 Dothideomycetes genomes: a test case for predicting lifestyles and emergence of pathogens.</title>
        <authorList>
            <person name="Haridas S."/>
            <person name="Albert R."/>
            <person name="Binder M."/>
            <person name="Bloem J."/>
            <person name="Labutti K."/>
            <person name="Salamov A."/>
            <person name="Andreopoulos B."/>
            <person name="Baker S."/>
            <person name="Barry K."/>
            <person name="Bills G."/>
            <person name="Bluhm B."/>
            <person name="Cannon C."/>
            <person name="Castanera R."/>
            <person name="Culley D."/>
            <person name="Daum C."/>
            <person name="Ezra D."/>
            <person name="Gonzalez J."/>
            <person name="Henrissat B."/>
            <person name="Kuo A."/>
            <person name="Liang C."/>
            <person name="Lipzen A."/>
            <person name="Lutzoni F."/>
            <person name="Magnuson J."/>
            <person name="Mondo S."/>
            <person name="Nolan M."/>
            <person name="Ohm R."/>
            <person name="Pangilinan J."/>
            <person name="Park H.-J."/>
            <person name="Ramirez L."/>
            <person name="Alfaro M."/>
            <person name="Sun H."/>
            <person name="Tritt A."/>
            <person name="Yoshinaga Y."/>
            <person name="Zwiers L.-H."/>
            <person name="Turgeon B."/>
            <person name="Goodwin S."/>
            <person name="Spatafora J."/>
            <person name="Crous P."/>
            <person name="Grigoriev I."/>
        </authorList>
    </citation>
    <scope>NUCLEOTIDE SEQUENCE</scope>
    <source>
        <strain evidence="2">CBS 207.26</strain>
    </source>
</reference>
<dbReference type="PANTHER" id="PTHR21310">
    <property type="entry name" value="AMINOGLYCOSIDE PHOSPHOTRANSFERASE-RELATED-RELATED"/>
    <property type="match status" value="1"/>
</dbReference>
<dbReference type="EMBL" id="ML994641">
    <property type="protein sequence ID" value="KAF2183761.1"/>
    <property type="molecule type" value="Genomic_DNA"/>
</dbReference>
<sequence>MATTVNRTLIPSAESVVFQNSSFFHFHVRLPTPQEVRAAVPAGALSNSPQIATRVQFPHLNLFVKYGPYVQISEGQCLHVVHRLLPSTVPVPEVFGWCKDGVDTFLYMQLVPGITLDDRWISLKVEEKQAVCENLRRIIGNLRSLQQDPTDVFIGSVGGQPLPDNLFQELMNGQRAGPFRSVKDFHDWFTSINLDPGIIHCERDLLKDNNRVVFTHADIHRDNVIVSPTGPPRILAIVDWGQSGWYPDYWEYCKSRSICRPHDEWETTYLPRIFGGELEEWYWDWYFFIQRIGF</sequence>
<dbReference type="SUPFAM" id="SSF56112">
    <property type="entry name" value="Protein kinase-like (PK-like)"/>
    <property type="match status" value="1"/>
</dbReference>
<dbReference type="Gene3D" id="3.90.1200.10">
    <property type="match status" value="1"/>
</dbReference>
<accession>A0A6A6DVR3</accession>
<keyword evidence="2" id="KW-0808">Transferase</keyword>
<protein>
    <submittedName>
        <fullName evidence="2">Phosphotransferase enzyme family protein-like protein</fullName>
    </submittedName>
</protein>
<dbReference type="Proteomes" id="UP000800200">
    <property type="component" value="Unassembled WGS sequence"/>
</dbReference>
<evidence type="ECO:0000313" key="2">
    <source>
        <dbReference type="EMBL" id="KAF2183761.1"/>
    </source>
</evidence>
<organism evidence="2 3">
    <name type="scientific">Zopfia rhizophila CBS 207.26</name>
    <dbReference type="NCBI Taxonomy" id="1314779"/>
    <lineage>
        <taxon>Eukaryota</taxon>
        <taxon>Fungi</taxon>
        <taxon>Dikarya</taxon>
        <taxon>Ascomycota</taxon>
        <taxon>Pezizomycotina</taxon>
        <taxon>Dothideomycetes</taxon>
        <taxon>Dothideomycetes incertae sedis</taxon>
        <taxon>Zopfiaceae</taxon>
        <taxon>Zopfia</taxon>
    </lineage>
</organism>